<dbReference type="Pfam" id="PF16845">
    <property type="entry name" value="SQAPI"/>
    <property type="match status" value="1"/>
</dbReference>
<dbReference type="CDD" id="cd00042">
    <property type="entry name" value="CY"/>
    <property type="match status" value="1"/>
</dbReference>
<proteinExistence type="predicted"/>
<accession>A0ABR0WUF7</accession>
<dbReference type="Proteomes" id="UP001318860">
    <property type="component" value="Unassembled WGS sequence"/>
</dbReference>
<evidence type="ECO:0000256" key="3">
    <source>
        <dbReference type="SAM" id="SignalP"/>
    </source>
</evidence>
<keyword evidence="2" id="KW-0789">Thiol protease inhibitor</keyword>
<comment type="caution">
    <text evidence="5">The sequence shown here is derived from an EMBL/GenBank/DDBJ whole genome shotgun (WGS) entry which is preliminary data.</text>
</comment>
<dbReference type="InterPro" id="IPR000010">
    <property type="entry name" value="Cystatin_dom"/>
</dbReference>
<evidence type="ECO:0000313" key="6">
    <source>
        <dbReference type="Proteomes" id="UP001318860"/>
    </source>
</evidence>
<dbReference type="EMBL" id="JABTTQ020000009">
    <property type="protein sequence ID" value="KAK6149670.1"/>
    <property type="molecule type" value="Genomic_DNA"/>
</dbReference>
<evidence type="ECO:0000313" key="5">
    <source>
        <dbReference type="EMBL" id="KAK6149670.1"/>
    </source>
</evidence>
<keyword evidence="3" id="KW-0732">Signal</keyword>
<reference evidence="5 6" key="1">
    <citation type="journal article" date="2021" name="Comput. Struct. Biotechnol. J.">
        <title>De novo genome assembly of the potent medicinal plant Rehmannia glutinosa using nanopore technology.</title>
        <authorList>
            <person name="Ma L."/>
            <person name="Dong C."/>
            <person name="Song C."/>
            <person name="Wang X."/>
            <person name="Zheng X."/>
            <person name="Niu Y."/>
            <person name="Chen S."/>
            <person name="Feng W."/>
        </authorList>
    </citation>
    <scope>NUCLEOTIDE SEQUENCE [LARGE SCALE GENOMIC DNA]</scope>
    <source>
        <strain evidence="5">DH-2019</strain>
    </source>
</reference>
<keyword evidence="6" id="KW-1185">Reference proteome</keyword>
<sequence length="130" mass="14200">MALKSLSFLMILVASSLFSVSTAFDGRKALAPDAADSPSPSVDWGFVPLNTKDPKVIELAQFAIDQYNKEHNSKLVYTALFEAIAVSIPQGTKYGLIVAATSPNNELNDYTVNVLVDTNNKKLVFFQENQ</sequence>
<feature type="signal peptide" evidence="3">
    <location>
        <begin position="1"/>
        <end position="23"/>
    </location>
</feature>
<feature type="domain" description="Cystatin" evidence="4">
    <location>
        <begin position="50"/>
        <end position="126"/>
    </location>
</feature>
<protein>
    <recommendedName>
        <fullName evidence="4">Cystatin domain-containing protein</fullName>
    </recommendedName>
</protein>
<feature type="chain" id="PRO_5045792438" description="Cystatin domain-containing protein" evidence="3">
    <location>
        <begin position="24"/>
        <end position="130"/>
    </location>
</feature>
<dbReference type="PANTHER" id="PTHR47364:SF19">
    <property type="entry name" value="CYSTEINE PROTEINASE INHIBITOR 1-LIKE"/>
    <property type="match status" value="1"/>
</dbReference>
<evidence type="ECO:0000256" key="2">
    <source>
        <dbReference type="ARBA" id="ARBA00022704"/>
    </source>
</evidence>
<keyword evidence="1" id="KW-0646">Protease inhibitor</keyword>
<dbReference type="SUPFAM" id="SSF54403">
    <property type="entry name" value="Cystatin/monellin"/>
    <property type="match status" value="1"/>
</dbReference>
<dbReference type="Gene3D" id="3.10.450.10">
    <property type="match status" value="1"/>
</dbReference>
<organism evidence="5 6">
    <name type="scientific">Rehmannia glutinosa</name>
    <name type="common">Chinese foxglove</name>
    <dbReference type="NCBI Taxonomy" id="99300"/>
    <lineage>
        <taxon>Eukaryota</taxon>
        <taxon>Viridiplantae</taxon>
        <taxon>Streptophyta</taxon>
        <taxon>Embryophyta</taxon>
        <taxon>Tracheophyta</taxon>
        <taxon>Spermatophyta</taxon>
        <taxon>Magnoliopsida</taxon>
        <taxon>eudicotyledons</taxon>
        <taxon>Gunneridae</taxon>
        <taxon>Pentapetalae</taxon>
        <taxon>asterids</taxon>
        <taxon>lamiids</taxon>
        <taxon>Lamiales</taxon>
        <taxon>Orobanchaceae</taxon>
        <taxon>Rehmannieae</taxon>
        <taxon>Rehmannia</taxon>
    </lineage>
</organism>
<dbReference type="PANTHER" id="PTHR47364">
    <property type="entry name" value="CYSTEINE PROTEINASE INHIBITOR 5"/>
    <property type="match status" value="1"/>
</dbReference>
<gene>
    <name evidence="5" type="ORF">DH2020_017195</name>
</gene>
<evidence type="ECO:0000259" key="4">
    <source>
        <dbReference type="Pfam" id="PF16845"/>
    </source>
</evidence>
<dbReference type="InterPro" id="IPR046350">
    <property type="entry name" value="Cystatin_sf"/>
</dbReference>
<evidence type="ECO:0000256" key="1">
    <source>
        <dbReference type="ARBA" id="ARBA00022690"/>
    </source>
</evidence>
<name>A0ABR0WUF7_REHGL</name>